<evidence type="ECO:0000256" key="7">
    <source>
        <dbReference type="ARBA" id="ARBA00022927"/>
    </source>
</evidence>
<accession>A0A8J6R269</accession>
<dbReference type="RefSeq" id="WP_191143755.1">
    <property type="nucleotide sequence ID" value="NZ_JACXAF010000004.1"/>
</dbReference>
<dbReference type="SUPFAM" id="SSF48452">
    <property type="entry name" value="TPR-like"/>
    <property type="match status" value="1"/>
</dbReference>
<comment type="subcellular location">
    <subcellularLocation>
        <location evidence="1 10">Cell inner membrane</location>
        <topology evidence="1 10">Single-pass membrane protein</topology>
        <orientation evidence="1 10">Periplasmic side</orientation>
    </subcellularLocation>
</comment>
<keyword evidence="6" id="KW-0812">Transmembrane</keyword>
<keyword evidence="8" id="KW-1133">Transmembrane helix</keyword>
<keyword evidence="3 10" id="KW-0813">Transport</keyword>
<evidence type="ECO:0000256" key="3">
    <source>
        <dbReference type="ARBA" id="ARBA00022448"/>
    </source>
</evidence>
<sequence length="363" mass="41728">MRVIILFLTLLASVNAYSQSDLTFSQAYQKFNQAYQANNLSERIKYGKIAYELGIEKYGEKAKTSYVLALNWAVSLVEENNRKSARKRVELFQYVIEGYKTIYGQDSEKLIEPYIYYKQAIVAARPKEKRQYLQSVISGLEVINKKVEQGSLTQAYIAQVIADTYGKIGDAQTAGEWYQSSYDIYKEQLPENDYRLGIAAFNMGKSSLRQRSFYEAKQYFEQALLGFISEDGRNHKYELSTRAFLVSTLEKMGDSDEATEHVVALGKITPWKPNQRHQPLYRVQPRYPRKALDKGIDGWVALSFTISPTGNVEDIDVVESSNRLFEKPSKDALAKWRYAPKFVDGKAVKSEKLNVRLDFKRHN</sequence>
<dbReference type="GO" id="GO:0031992">
    <property type="term" value="F:energy transducer activity"/>
    <property type="evidence" value="ECO:0007669"/>
    <property type="project" value="InterPro"/>
</dbReference>
<keyword evidence="4 10" id="KW-1003">Cell membrane</keyword>
<keyword evidence="5 10" id="KW-0997">Cell inner membrane</keyword>
<evidence type="ECO:0000256" key="1">
    <source>
        <dbReference type="ARBA" id="ARBA00004383"/>
    </source>
</evidence>
<keyword evidence="10" id="KW-0735">Signal-anchor</keyword>
<evidence type="ECO:0000256" key="2">
    <source>
        <dbReference type="ARBA" id="ARBA00006555"/>
    </source>
</evidence>
<evidence type="ECO:0000256" key="6">
    <source>
        <dbReference type="ARBA" id="ARBA00022692"/>
    </source>
</evidence>
<comment type="function">
    <text evidence="10">Interacts with outer membrane receptor proteins that carry out high-affinity binding and energy dependent uptake into the periplasmic space of specific substrates. It could act to transduce energy from the cytoplasmic membrane to specific energy-requiring processes in the outer membrane, resulting in the release into the periplasm of ligands bound by these outer membrane proteins.</text>
</comment>
<dbReference type="GO" id="GO:0005886">
    <property type="term" value="C:plasma membrane"/>
    <property type="evidence" value="ECO:0007669"/>
    <property type="project" value="UniProtKB-SubCell"/>
</dbReference>
<evidence type="ECO:0000256" key="10">
    <source>
        <dbReference type="RuleBase" id="RU362123"/>
    </source>
</evidence>
<evidence type="ECO:0000313" key="13">
    <source>
        <dbReference type="EMBL" id="MBD1388645.1"/>
    </source>
</evidence>
<keyword evidence="14" id="KW-1185">Reference proteome</keyword>
<dbReference type="InterPro" id="IPR037682">
    <property type="entry name" value="TonB_C"/>
</dbReference>
<evidence type="ECO:0000256" key="5">
    <source>
        <dbReference type="ARBA" id="ARBA00022519"/>
    </source>
</evidence>
<protein>
    <recommendedName>
        <fullName evidence="10">Protein TonB</fullName>
    </recommendedName>
</protein>
<dbReference type="InterPro" id="IPR003538">
    <property type="entry name" value="TonB"/>
</dbReference>
<gene>
    <name evidence="13" type="ORF">IC617_04315</name>
</gene>
<dbReference type="InterPro" id="IPR051045">
    <property type="entry name" value="TonB-dependent_transducer"/>
</dbReference>
<dbReference type="GO" id="GO:0015031">
    <property type="term" value="P:protein transport"/>
    <property type="evidence" value="ECO:0007669"/>
    <property type="project" value="UniProtKB-UniRule"/>
</dbReference>
<dbReference type="InterPro" id="IPR006260">
    <property type="entry name" value="TonB/TolA_C"/>
</dbReference>
<dbReference type="PANTHER" id="PTHR33446:SF14">
    <property type="entry name" value="PROTEIN TONB"/>
    <property type="match status" value="1"/>
</dbReference>
<keyword evidence="7 10" id="KW-0653">Protein transport</keyword>
<dbReference type="PROSITE" id="PS52015">
    <property type="entry name" value="TONB_CTD"/>
    <property type="match status" value="1"/>
</dbReference>
<feature type="domain" description="TonB C-terminal" evidence="12">
    <location>
        <begin position="272"/>
        <end position="363"/>
    </location>
</feature>
<feature type="signal peptide" evidence="11">
    <location>
        <begin position="1"/>
        <end position="18"/>
    </location>
</feature>
<evidence type="ECO:0000259" key="12">
    <source>
        <dbReference type="PROSITE" id="PS52015"/>
    </source>
</evidence>
<dbReference type="PRINTS" id="PR01374">
    <property type="entry name" value="TONBPROTEIN"/>
</dbReference>
<dbReference type="GO" id="GO:0015891">
    <property type="term" value="P:siderophore transport"/>
    <property type="evidence" value="ECO:0007669"/>
    <property type="project" value="InterPro"/>
</dbReference>
<dbReference type="EMBL" id="JACXAF010000004">
    <property type="protein sequence ID" value="MBD1388645.1"/>
    <property type="molecule type" value="Genomic_DNA"/>
</dbReference>
<reference evidence="13" key="1">
    <citation type="submission" date="2020-09" db="EMBL/GenBank/DDBJ databases">
        <title>A novel bacterium of genus Neiella, isolated from South China Sea.</title>
        <authorList>
            <person name="Huang H."/>
            <person name="Mo K."/>
            <person name="Hu Y."/>
        </authorList>
    </citation>
    <scope>NUCLEOTIDE SEQUENCE</scope>
    <source>
        <strain evidence="13">HB171785</strain>
    </source>
</reference>
<dbReference type="NCBIfam" id="TIGR01352">
    <property type="entry name" value="tonB_Cterm"/>
    <property type="match status" value="1"/>
</dbReference>
<keyword evidence="9" id="KW-0472">Membrane</keyword>
<evidence type="ECO:0000256" key="9">
    <source>
        <dbReference type="ARBA" id="ARBA00023136"/>
    </source>
</evidence>
<comment type="caution">
    <text evidence="13">The sequence shown here is derived from an EMBL/GenBank/DDBJ whole genome shotgun (WGS) entry which is preliminary data.</text>
</comment>
<evidence type="ECO:0000256" key="4">
    <source>
        <dbReference type="ARBA" id="ARBA00022475"/>
    </source>
</evidence>
<comment type="similarity">
    <text evidence="2 10">Belongs to the TonB family.</text>
</comment>
<dbReference type="Gene3D" id="1.25.40.10">
    <property type="entry name" value="Tetratricopeptide repeat domain"/>
    <property type="match status" value="1"/>
</dbReference>
<feature type="chain" id="PRO_5035177675" description="Protein TonB" evidence="11">
    <location>
        <begin position="19"/>
        <end position="363"/>
    </location>
</feature>
<dbReference type="PANTHER" id="PTHR33446">
    <property type="entry name" value="PROTEIN TONB-RELATED"/>
    <property type="match status" value="1"/>
</dbReference>
<dbReference type="GO" id="GO:0055085">
    <property type="term" value="P:transmembrane transport"/>
    <property type="evidence" value="ECO:0007669"/>
    <property type="project" value="InterPro"/>
</dbReference>
<dbReference type="SUPFAM" id="SSF74653">
    <property type="entry name" value="TolA/TonB C-terminal domain"/>
    <property type="match status" value="1"/>
</dbReference>
<name>A0A8J6R269_9GAMM</name>
<dbReference type="AlphaFoldDB" id="A0A8J6R269"/>
<dbReference type="GO" id="GO:0030288">
    <property type="term" value="C:outer membrane-bounded periplasmic space"/>
    <property type="evidence" value="ECO:0007669"/>
    <property type="project" value="InterPro"/>
</dbReference>
<evidence type="ECO:0000256" key="11">
    <source>
        <dbReference type="SAM" id="SignalP"/>
    </source>
</evidence>
<keyword evidence="11" id="KW-0732">Signal</keyword>
<organism evidence="13 14">
    <name type="scientific">Neiella litorisoli</name>
    <dbReference type="NCBI Taxonomy" id="2771431"/>
    <lineage>
        <taxon>Bacteria</taxon>
        <taxon>Pseudomonadati</taxon>
        <taxon>Pseudomonadota</taxon>
        <taxon>Gammaproteobacteria</taxon>
        <taxon>Alteromonadales</taxon>
        <taxon>Echinimonadaceae</taxon>
        <taxon>Neiella</taxon>
    </lineage>
</organism>
<dbReference type="Proteomes" id="UP000638014">
    <property type="component" value="Unassembled WGS sequence"/>
</dbReference>
<evidence type="ECO:0000313" key="14">
    <source>
        <dbReference type="Proteomes" id="UP000638014"/>
    </source>
</evidence>
<dbReference type="InterPro" id="IPR011990">
    <property type="entry name" value="TPR-like_helical_dom_sf"/>
</dbReference>
<dbReference type="Gene3D" id="3.30.1150.10">
    <property type="match status" value="1"/>
</dbReference>
<proteinExistence type="inferred from homology"/>
<evidence type="ECO:0000256" key="8">
    <source>
        <dbReference type="ARBA" id="ARBA00022989"/>
    </source>
</evidence>
<dbReference type="Pfam" id="PF03544">
    <property type="entry name" value="TonB_C"/>
    <property type="match status" value="1"/>
</dbReference>